<dbReference type="InterPro" id="IPR005055">
    <property type="entry name" value="A10/PebIII"/>
</dbReference>
<comment type="caution">
    <text evidence="2">The sequence shown here is derived from an EMBL/GenBank/DDBJ whole genome shotgun (WGS) entry which is preliminary data.</text>
</comment>
<evidence type="ECO:0008006" key="4">
    <source>
        <dbReference type="Google" id="ProtNLM"/>
    </source>
</evidence>
<sequence>MKPIVSQGHQIKQAAMHQVLICILIVVSIVYVIARPDEEILSASTLPGGKYTSKYDNINVDEILQSDRLLNNYFKCLMDQGRCTPEGAELKRILPDALATECQKCSEKQAEVIKKVIKYLVNNKPKLWEDLANKYDPDRKYRTKYEKEAAELGVNVN</sequence>
<dbReference type="EMBL" id="WNWW01000726">
    <property type="protein sequence ID" value="KAF3422386.1"/>
    <property type="molecule type" value="Genomic_DNA"/>
</dbReference>
<name>A0A833RSK8_9HYME</name>
<dbReference type="Pfam" id="PF03392">
    <property type="entry name" value="OS-D"/>
    <property type="match status" value="1"/>
</dbReference>
<organism evidence="2 3">
    <name type="scientific">Frieseomelitta varia</name>
    <dbReference type="NCBI Taxonomy" id="561572"/>
    <lineage>
        <taxon>Eukaryota</taxon>
        <taxon>Metazoa</taxon>
        <taxon>Ecdysozoa</taxon>
        <taxon>Arthropoda</taxon>
        <taxon>Hexapoda</taxon>
        <taxon>Insecta</taxon>
        <taxon>Pterygota</taxon>
        <taxon>Neoptera</taxon>
        <taxon>Endopterygota</taxon>
        <taxon>Hymenoptera</taxon>
        <taxon>Apocrita</taxon>
        <taxon>Aculeata</taxon>
        <taxon>Apoidea</taxon>
        <taxon>Anthophila</taxon>
        <taxon>Apidae</taxon>
        <taxon>Frieseomelitta</taxon>
    </lineage>
</organism>
<dbReference type="AlphaFoldDB" id="A0A833RSK8"/>
<protein>
    <recommendedName>
        <fullName evidence="4">Chemosensory protein</fullName>
    </recommendedName>
</protein>
<accession>A0A833RSK8</accession>
<dbReference type="PANTHER" id="PTHR11257:SF12">
    <property type="entry name" value="EJACULATORY BULB-SPECIFIC PROTEIN 3-RELATED"/>
    <property type="match status" value="1"/>
</dbReference>
<dbReference type="PANTHER" id="PTHR11257">
    <property type="entry name" value="CHEMOSENSORY PROTEIN-RELATED"/>
    <property type="match status" value="1"/>
</dbReference>
<keyword evidence="1" id="KW-0472">Membrane</keyword>
<keyword evidence="1" id="KW-0812">Transmembrane</keyword>
<gene>
    <name evidence="2" type="ORF">E2986_11086</name>
</gene>
<proteinExistence type="predicted"/>
<keyword evidence="1" id="KW-1133">Transmembrane helix</keyword>
<dbReference type="SUPFAM" id="SSF100910">
    <property type="entry name" value="Chemosensory protein Csp2"/>
    <property type="match status" value="1"/>
</dbReference>
<dbReference type="Proteomes" id="UP000655588">
    <property type="component" value="Unassembled WGS sequence"/>
</dbReference>
<reference evidence="2" key="1">
    <citation type="submission" date="2019-11" db="EMBL/GenBank/DDBJ databases">
        <title>The nuclear and mitochondrial genomes of Frieseomelitta varia - a highly eusocial stingless bee (Meliponini) with a permanently sterile worker caste.</title>
        <authorList>
            <person name="Freitas F.C.P."/>
            <person name="Lourenco A.P."/>
            <person name="Nunes F.M.F."/>
            <person name="Paschoal A.R."/>
            <person name="Abreu F.C.P."/>
            <person name="Barbin F.O."/>
            <person name="Bataglia L."/>
            <person name="Cardoso-Junior C.A.M."/>
            <person name="Cervoni M.S."/>
            <person name="Silva S.R."/>
            <person name="Dalarmi F."/>
            <person name="Del Lama M.A."/>
            <person name="Depintor T.S."/>
            <person name="Ferreira K.M."/>
            <person name="Goria P.S."/>
            <person name="Jaskot M.C."/>
            <person name="Lago D.C."/>
            <person name="Luna-Lucena D."/>
            <person name="Moda L.M."/>
            <person name="Nascimento L."/>
            <person name="Pedrino M."/>
            <person name="Rabico F.O."/>
            <person name="Sanches F.C."/>
            <person name="Santos D.E."/>
            <person name="Santos C.G."/>
            <person name="Vieira J."/>
            <person name="Lopes T.F."/>
            <person name="Barchuk A.R."/>
            <person name="Hartfelder K."/>
            <person name="Simoes Z.L.P."/>
            <person name="Bitondi M.M.G."/>
            <person name="Pinheiro D.G."/>
        </authorList>
    </citation>
    <scope>NUCLEOTIDE SEQUENCE</scope>
    <source>
        <strain evidence="2">USP_RPSP 00005682</strain>
        <tissue evidence="2">Whole individual</tissue>
    </source>
</reference>
<feature type="transmembrane region" description="Helical" evidence="1">
    <location>
        <begin position="15"/>
        <end position="34"/>
    </location>
</feature>
<evidence type="ECO:0000313" key="2">
    <source>
        <dbReference type="EMBL" id="KAF3422386.1"/>
    </source>
</evidence>
<evidence type="ECO:0000256" key="1">
    <source>
        <dbReference type="SAM" id="Phobius"/>
    </source>
</evidence>
<keyword evidence="3" id="KW-1185">Reference proteome</keyword>
<dbReference type="InterPro" id="IPR036682">
    <property type="entry name" value="OS_D_A10/PebIII_sf"/>
</dbReference>
<evidence type="ECO:0000313" key="3">
    <source>
        <dbReference type="Proteomes" id="UP000655588"/>
    </source>
</evidence>
<dbReference type="Gene3D" id="1.10.2080.10">
    <property type="entry name" value="Insect odorant-binding protein A10/Ejaculatory bulb-specific protein 3"/>
    <property type="match status" value="1"/>
</dbReference>